<accession>A0A9N8EXP5</accession>
<sequence>MEETEPEEETETEPEAEEVAELETQETPAPTEVDEMDEIAMKCPLLLLCNHPWWMSTLATIFLAVNSVSIPALSALDRRFLRTKLDVIADAACYHPSNFANLTDPRFAPLPTLRGSAFDGKLAAPARDSNLANHASIAVLIVPGCRVLALLRRLAKSSRMRPVTIHPSRSF</sequence>
<dbReference type="Proteomes" id="UP001153069">
    <property type="component" value="Unassembled WGS sequence"/>
</dbReference>
<dbReference type="AlphaFoldDB" id="A0A9N8EXP5"/>
<dbReference type="EMBL" id="CAICTM010002186">
    <property type="protein sequence ID" value="CAB9528270.1"/>
    <property type="molecule type" value="Genomic_DNA"/>
</dbReference>
<feature type="compositionally biased region" description="Acidic residues" evidence="1">
    <location>
        <begin position="1"/>
        <end position="24"/>
    </location>
</feature>
<feature type="transmembrane region" description="Helical" evidence="2">
    <location>
        <begin position="53"/>
        <end position="76"/>
    </location>
</feature>
<evidence type="ECO:0000313" key="3">
    <source>
        <dbReference type="EMBL" id="CAB9528270.1"/>
    </source>
</evidence>
<comment type="caution">
    <text evidence="3">The sequence shown here is derived from an EMBL/GenBank/DDBJ whole genome shotgun (WGS) entry which is preliminary data.</text>
</comment>
<protein>
    <submittedName>
        <fullName evidence="3">Uncharacterized protein</fullName>
    </submittedName>
</protein>
<keyword evidence="4" id="KW-1185">Reference proteome</keyword>
<reference evidence="3" key="1">
    <citation type="submission" date="2020-06" db="EMBL/GenBank/DDBJ databases">
        <authorList>
            <consortium name="Plant Systems Biology data submission"/>
        </authorList>
    </citation>
    <scope>NUCLEOTIDE SEQUENCE</scope>
    <source>
        <strain evidence="3">D6</strain>
    </source>
</reference>
<keyword evidence="2" id="KW-1133">Transmembrane helix</keyword>
<proteinExistence type="predicted"/>
<keyword evidence="2" id="KW-0812">Transmembrane</keyword>
<name>A0A9N8EXP5_9STRA</name>
<gene>
    <name evidence="3" type="ORF">SEMRO_2188_G318180.1</name>
</gene>
<evidence type="ECO:0000256" key="1">
    <source>
        <dbReference type="SAM" id="MobiDB-lite"/>
    </source>
</evidence>
<evidence type="ECO:0000313" key="4">
    <source>
        <dbReference type="Proteomes" id="UP001153069"/>
    </source>
</evidence>
<keyword evidence="2" id="KW-0472">Membrane</keyword>
<evidence type="ECO:0000256" key="2">
    <source>
        <dbReference type="SAM" id="Phobius"/>
    </source>
</evidence>
<organism evidence="3 4">
    <name type="scientific">Seminavis robusta</name>
    <dbReference type="NCBI Taxonomy" id="568900"/>
    <lineage>
        <taxon>Eukaryota</taxon>
        <taxon>Sar</taxon>
        <taxon>Stramenopiles</taxon>
        <taxon>Ochrophyta</taxon>
        <taxon>Bacillariophyta</taxon>
        <taxon>Bacillariophyceae</taxon>
        <taxon>Bacillariophycidae</taxon>
        <taxon>Naviculales</taxon>
        <taxon>Naviculaceae</taxon>
        <taxon>Seminavis</taxon>
    </lineage>
</organism>
<feature type="region of interest" description="Disordered" evidence="1">
    <location>
        <begin position="1"/>
        <end position="33"/>
    </location>
</feature>